<keyword evidence="2" id="KW-1185">Reference proteome</keyword>
<name>A0A8J5L478_ZINOF</name>
<dbReference type="EMBL" id="JACMSC010000010">
    <property type="protein sequence ID" value="KAG6505197.1"/>
    <property type="molecule type" value="Genomic_DNA"/>
</dbReference>
<reference evidence="1 2" key="1">
    <citation type="submission" date="2020-08" db="EMBL/GenBank/DDBJ databases">
        <title>Plant Genome Project.</title>
        <authorList>
            <person name="Zhang R.-G."/>
        </authorList>
    </citation>
    <scope>NUCLEOTIDE SEQUENCE [LARGE SCALE GENOMIC DNA]</scope>
    <source>
        <tissue evidence="1">Rhizome</tissue>
    </source>
</reference>
<gene>
    <name evidence="1" type="ORF">ZIOFF_037551</name>
</gene>
<sequence>MPVVHLLDRKYRFAPDANPQISCLGRFASLDGLFLAIGRTLPSIAVGGSGTLATPLIDSPGGVWLEILLSSWSSDVEAHSWILRSWVPY</sequence>
<proteinExistence type="predicted"/>
<evidence type="ECO:0000313" key="2">
    <source>
        <dbReference type="Proteomes" id="UP000734854"/>
    </source>
</evidence>
<organism evidence="1 2">
    <name type="scientific">Zingiber officinale</name>
    <name type="common">Ginger</name>
    <name type="synonym">Amomum zingiber</name>
    <dbReference type="NCBI Taxonomy" id="94328"/>
    <lineage>
        <taxon>Eukaryota</taxon>
        <taxon>Viridiplantae</taxon>
        <taxon>Streptophyta</taxon>
        <taxon>Embryophyta</taxon>
        <taxon>Tracheophyta</taxon>
        <taxon>Spermatophyta</taxon>
        <taxon>Magnoliopsida</taxon>
        <taxon>Liliopsida</taxon>
        <taxon>Zingiberales</taxon>
        <taxon>Zingiberaceae</taxon>
        <taxon>Zingiber</taxon>
    </lineage>
</organism>
<comment type="caution">
    <text evidence="1">The sequence shown here is derived from an EMBL/GenBank/DDBJ whole genome shotgun (WGS) entry which is preliminary data.</text>
</comment>
<protein>
    <submittedName>
        <fullName evidence="1">Uncharacterized protein</fullName>
    </submittedName>
</protein>
<dbReference type="Proteomes" id="UP000734854">
    <property type="component" value="Unassembled WGS sequence"/>
</dbReference>
<accession>A0A8J5L478</accession>
<dbReference type="AlphaFoldDB" id="A0A8J5L478"/>
<evidence type="ECO:0000313" key="1">
    <source>
        <dbReference type="EMBL" id="KAG6505197.1"/>
    </source>
</evidence>